<proteinExistence type="predicted"/>
<gene>
    <name evidence="2" type="ORF">PSP31121_05490</name>
</gene>
<feature type="compositionally biased region" description="Polar residues" evidence="1">
    <location>
        <begin position="25"/>
        <end position="37"/>
    </location>
</feature>
<protein>
    <submittedName>
        <fullName evidence="2">Uncharacterized protein</fullName>
    </submittedName>
</protein>
<feature type="region of interest" description="Disordered" evidence="1">
    <location>
        <begin position="1"/>
        <end position="76"/>
    </location>
</feature>
<evidence type="ECO:0000313" key="3">
    <source>
        <dbReference type="Proteomes" id="UP000335538"/>
    </source>
</evidence>
<evidence type="ECO:0000313" key="2">
    <source>
        <dbReference type="EMBL" id="VVE85857.1"/>
    </source>
</evidence>
<accession>A0A5E5BKM1</accession>
<name>A0A5E5BKM1_9BURK</name>
<evidence type="ECO:0000256" key="1">
    <source>
        <dbReference type="SAM" id="MobiDB-lite"/>
    </source>
</evidence>
<dbReference type="EMBL" id="CABPSR010000039">
    <property type="protein sequence ID" value="VVE85857.1"/>
    <property type="molecule type" value="Genomic_DNA"/>
</dbReference>
<feature type="compositionally biased region" description="Basic and acidic residues" evidence="1">
    <location>
        <begin position="61"/>
        <end position="73"/>
    </location>
</feature>
<dbReference type="RefSeq" id="WP_150811520.1">
    <property type="nucleotide sequence ID" value="NZ_CABPSR010000039.1"/>
</dbReference>
<organism evidence="2 3">
    <name type="scientific">Pandoraea sputorum</name>
    <dbReference type="NCBI Taxonomy" id="93222"/>
    <lineage>
        <taxon>Bacteria</taxon>
        <taxon>Pseudomonadati</taxon>
        <taxon>Pseudomonadota</taxon>
        <taxon>Betaproteobacteria</taxon>
        <taxon>Burkholderiales</taxon>
        <taxon>Burkholderiaceae</taxon>
        <taxon>Pandoraea</taxon>
    </lineage>
</organism>
<dbReference type="Proteomes" id="UP000335538">
    <property type="component" value="Unassembled WGS sequence"/>
</dbReference>
<dbReference type="AlphaFoldDB" id="A0A5E5BKM1"/>
<reference evidence="2 3" key="1">
    <citation type="submission" date="2019-08" db="EMBL/GenBank/DDBJ databases">
        <authorList>
            <person name="Peeters C."/>
        </authorList>
    </citation>
    <scope>NUCLEOTIDE SEQUENCE [LARGE SCALE GENOMIC DNA]</scope>
    <source>
        <strain evidence="2 3">LMG 31121</strain>
    </source>
</reference>
<sequence>MRIRSASWPNLSHLRDPLTPAAPSKSLSAIPGNTSDTRMPRAHANPLSLAVGHDRDDEEEKTVTPRSHHDAPVDKIAPVYLAASADRLGRGFGNERDDPPRTSPTGPVDCAVTVETPALLAPQHALVSSAQHDLALTPSSHEAANPGIPEWPLLKGTKESELIKEMKAYQTVCTYIAQAKPNFLQLEKLTQADLQPIDPTMSMEEERLSRIKQAIATGNHKHLNFPDGFLEENKNFSIKEKMRAIVKSQHQAVAARSPLIYNAQLAPYSCGYGKITTERQNYAGGRFIDDDLLKRVHLCPSTPVDVSEAPLIANDLMEHLDQKAYINRSLTGRDIISKLRTLAAEGVTTINDREIAFNDAICEAITKIPNVAFQDTSFIMARTLAMKARLKIPAPEEGYESEEPSALKQYTSMIASVIGTLTPLRAFDQLPERLPRKNDTVVHGTGLWPIVSATRFANAHLLAGDEQILVSPLAIATGESAGTTLLNREYVSTVQTVDNGNPLRFLDLGDCIAYAESAVKAKSNASDPGFRLPSRHFEHANLAFSEAAKLDDRFYKVTYGILSKIPSLAIGWPCGDAKFVPSSISGELACHRVAIHTVAVPQNYKSLVKLLFKKSKIALHVCSFKEAASVAFSTKTDA</sequence>